<keyword evidence="2" id="KW-0472">Membrane</keyword>
<organism evidence="3 4">
    <name type="scientific">Bursaphelenchus xylophilus</name>
    <name type="common">Pinewood nematode worm</name>
    <name type="synonym">Aphelenchoides xylophilus</name>
    <dbReference type="NCBI Taxonomy" id="6326"/>
    <lineage>
        <taxon>Eukaryota</taxon>
        <taxon>Metazoa</taxon>
        <taxon>Ecdysozoa</taxon>
        <taxon>Nematoda</taxon>
        <taxon>Chromadorea</taxon>
        <taxon>Rhabditida</taxon>
        <taxon>Tylenchina</taxon>
        <taxon>Tylenchomorpha</taxon>
        <taxon>Aphelenchoidea</taxon>
        <taxon>Aphelenchoididae</taxon>
        <taxon>Bursaphelenchus</taxon>
    </lineage>
</organism>
<feature type="transmembrane region" description="Helical" evidence="2">
    <location>
        <begin position="65"/>
        <end position="89"/>
    </location>
</feature>
<evidence type="ECO:0000313" key="4">
    <source>
        <dbReference type="WBParaSite" id="BXY_0011300.1"/>
    </source>
</evidence>
<dbReference type="WBParaSite" id="BXY_0011300.1">
    <property type="protein sequence ID" value="BXY_0011300.1"/>
    <property type="gene ID" value="BXY_0011300"/>
</dbReference>
<sequence>MFPFGQLAKNLVAAMIPCFQLTWLLMFADVKISNLRVQLLLCGRLMLFCLVFNMEFFVYDDMHDYPLINMSFVLPPVFFGSLTDLRLVFTLISESIPRTFDSLLHRSRWFFFDFDDRFFTANAREAGVFPFLRALSIPGSTKILQPGFTCRAGRRCKVIPSIDKRLQPTTHVIVALFFARPSALSVEKKEKVFESAVNDKNGDNPTAPSQQKRGRHVTPQTFRPKSAMFCFHNSFVKNGVREWIKILLTPELWTQNKTLECKT</sequence>
<proteinExistence type="predicted"/>
<name>A0A1I7RHD6_BURXY</name>
<protein>
    <submittedName>
        <fullName evidence="4">Secreted protein</fullName>
    </submittedName>
</protein>
<reference evidence="4" key="1">
    <citation type="submission" date="2016-11" db="UniProtKB">
        <authorList>
            <consortium name="WormBaseParasite"/>
        </authorList>
    </citation>
    <scope>IDENTIFICATION</scope>
</reference>
<evidence type="ECO:0000313" key="3">
    <source>
        <dbReference type="Proteomes" id="UP000095284"/>
    </source>
</evidence>
<feature type="transmembrane region" description="Helical" evidence="2">
    <location>
        <begin position="6"/>
        <end position="27"/>
    </location>
</feature>
<evidence type="ECO:0000256" key="2">
    <source>
        <dbReference type="SAM" id="Phobius"/>
    </source>
</evidence>
<keyword evidence="2" id="KW-1133">Transmembrane helix</keyword>
<feature type="transmembrane region" description="Helical" evidence="2">
    <location>
        <begin position="39"/>
        <end position="59"/>
    </location>
</feature>
<accession>A0A1I7RHD6</accession>
<dbReference type="AlphaFoldDB" id="A0A1I7RHD6"/>
<dbReference type="Proteomes" id="UP000095284">
    <property type="component" value="Unplaced"/>
</dbReference>
<feature type="region of interest" description="Disordered" evidence="1">
    <location>
        <begin position="195"/>
        <end position="218"/>
    </location>
</feature>
<keyword evidence="2" id="KW-0812">Transmembrane</keyword>
<evidence type="ECO:0000256" key="1">
    <source>
        <dbReference type="SAM" id="MobiDB-lite"/>
    </source>
</evidence>